<sequence length="97" mass="10792">MAAKNSLATAIRTVRKARGLSQEAFSDVSSRTYMSSLERDLKSPTMHKLAELCEVMGVHPLTLLTLAYAGDSTRKVDQLLAQVRQELEEIEATRKDI</sequence>
<dbReference type="SMART" id="SM00530">
    <property type="entry name" value="HTH_XRE"/>
    <property type="match status" value="1"/>
</dbReference>
<dbReference type="Proteomes" id="UP000194432">
    <property type="component" value="Chromosome 1"/>
</dbReference>
<dbReference type="PROSITE" id="PS50943">
    <property type="entry name" value="HTH_CROC1"/>
    <property type="match status" value="1"/>
</dbReference>
<name>A0A240U5M8_9BURK</name>
<dbReference type="RefSeq" id="WP_094098531.1">
    <property type="nucleotide sequence ID" value="NZ_CP021361.1"/>
</dbReference>
<evidence type="ECO:0000259" key="1">
    <source>
        <dbReference type="PROSITE" id="PS50943"/>
    </source>
</evidence>
<dbReference type="Gene3D" id="1.10.260.40">
    <property type="entry name" value="lambda repressor-like DNA-binding domains"/>
    <property type="match status" value="1"/>
</dbReference>
<dbReference type="InterPro" id="IPR010982">
    <property type="entry name" value="Lambda_DNA-bd_dom_sf"/>
</dbReference>
<dbReference type="AlphaFoldDB" id="A0A240U5M8"/>
<keyword evidence="3" id="KW-1185">Reference proteome</keyword>
<dbReference type="GO" id="GO:0003677">
    <property type="term" value="F:DNA binding"/>
    <property type="evidence" value="ECO:0007669"/>
    <property type="project" value="InterPro"/>
</dbReference>
<proteinExistence type="predicted"/>
<accession>A0A240U5M8</accession>
<organism evidence="2 3">
    <name type="scientific">Acidovorax carolinensis</name>
    <dbReference type="NCBI Taxonomy" id="553814"/>
    <lineage>
        <taxon>Bacteria</taxon>
        <taxon>Pseudomonadati</taxon>
        <taxon>Pseudomonadota</taxon>
        <taxon>Betaproteobacteria</taxon>
        <taxon>Burkholderiales</taxon>
        <taxon>Comamonadaceae</taxon>
        <taxon>Acidovorax</taxon>
    </lineage>
</organism>
<reference evidence="2 3" key="1">
    <citation type="submission" date="2017-05" db="EMBL/GenBank/DDBJ databases">
        <title>Polyphasic characterization of four soil-derived phenanthrene-degrading Acidovorax strains and proposal of Acidovorax phenanthrenivorans sp. nov.</title>
        <authorList>
            <person name="Singleton D.R."/>
            <person name="Lee J."/>
            <person name="Dickey A.N."/>
            <person name="Stroud A."/>
            <person name="Scholl E.H."/>
            <person name="Wright F.A."/>
            <person name="Aitken M.D."/>
        </authorList>
    </citation>
    <scope>NUCLEOTIDE SEQUENCE [LARGE SCALE GENOMIC DNA]</scope>
    <source>
        <strain evidence="2">NA3</strain>
    </source>
</reference>
<dbReference type="SUPFAM" id="SSF47413">
    <property type="entry name" value="lambda repressor-like DNA-binding domains"/>
    <property type="match status" value="1"/>
</dbReference>
<gene>
    <name evidence="2" type="ORF">CBP34_15265</name>
</gene>
<dbReference type="CDD" id="cd00093">
    <property type="entry name" value="HTH_XRE"/>
    <property type="match status" value="1"/>
</dbReference>
<dbReference type="KEGG" id="acin:CBP34_15265"/>
<dbReference type="Pfam" id="PF01381">
    <property type="entry name" value="HTH_3"/>
    <property type="match status" value="1"/>
</dbReference>
<evidence type="ECO:0000313" key="3">
    <source>
        <dbReference type="Proteomes" id="UP000194432"/>
    </source>
</evidence>
<protein>
    <submittedName>
        <fullName evidence="2">Transcriptional regulator</fullName>
    </submittedName>
</protein>
<dbReference type="EMBL" id="CP021361">
    <property type="protein sequence ID" value="ART52754.1"/>
    <property type="molecule type" value="Genomic_DNA"/>
</dbReference>
<dbReference type="InterPro" id="IPR001387">
    <property type="entry name" value="Cro/C1-type_HTH"/>
</dbReference>
<evidence type="ECO:0000313" key="2">
    <source>
        <dbReference type="EMBL" id="ART52754.1"/>
    </source>
</evidence>
<feature type="domain" description="HTH cro/C1-type" evidence="1">
    <location>
        <begin position="11"/>
        <end position="63"/>
    </location>
</feature>